<organism evidence="2">
    <name type="scientific">Phage sp. ctqZP6</name>
    <dbReference type="NCBI Taxonomy" id="2828010"/>
    <lineage>
        <taxon>Viruses</taxon>
    </lineage>
</organism>
<dbReference type="EMBL" id="BK032598">
    <property type="protein sequence ID" value="DAF50593.1"/>
    <property type="molecule type" value="Genomic_DNA"/>
</dbReference>
<feature type="transmembrane region" description="Helical" evidence="1">
    <location>
        <begin position="41"/>
        <end position="62"/>
    </location>
</feature>
<keyword evidence="1" id="KW-0812">Transmembrane</keyword>
<feature type="transmembrane region" description="Helical" evidence="1">
    <location>
        <begin position="82"/>
        <end position="104"/>
    </location>
</feature>
<proteinExistence type="predicted"/>
<feature type="transmembrane region" description="Helical" evidence="1">
    <location>
        <begin position="6"/>
        <end position="29"/>
    </location>
</feature>
<evidence type="ECO:0000313" key="2">
    <source>
        <dbReference type="EMBL" id="DAF50593.1"/>
    </source>
</evidence>
<name>A0A8S5SHV0_9VIRU</name>
<sequence length="131" mass="15014">MKKFLFWFVQCTWGILQTLVGAILLLCVSRKIEGHVWYRKASASTVLGTKLSGAISLGAFIICFYEPDEDTYKHEFGHCIQSLILGPLFLFVIGLPSLIWCGCFDKYRQKHNISYYSFYTEKWANKLGGVK</sequence>
<reference evidence="2" key="1">
    <citation type="journal article" date="2021" name="Proc. Natl. Acad. Sci. U.S.A.">
        <title>A Catalog of Tens of Thousands of Viruses from Human Metagenomes Reveals Hidden Associations with Chronic Diseases.</title>
        <authorList>
            <person name="Tisza M.J."/>
            <person name="Buck C.B."/>
        </authorList>
    </citation>
    <scope>NUCLEOTIDE SEQUENCE</scope>
    <source>
        <strain evidence="2">CtqZP6</strain>
    </source>
</reference>
<protein>
    <submittedName>
        <fullName evidence="2">Uncharacterized protein</fullName>
    </submittedName>
</protein>
<accession>A0A8S5SHV0</accession>
<keyword evidence="1" id="KW-0472">Membrane</keyword>
<evidence type="ECO:0000256" key="1">
    <source>
        <dbReference type="SAM" id="Phobius"/>
    </source>
</evidence>
<keyword evidence="1" id="KW-1133">Transmembrane helix</keyword>